<reference evidence="1" key="2">
    <citation type="journal article" date="2015" name="Data Brief">
        <title>Shoot transcriptome of the giant reed, Arundo donax.</title>
        <authorList>
            <person name="Barrero R.A."/>
            <person name="Guerrero F.D."/>
            <person name="Moolhuijzen P."/>
            <person name="Goolsby J.A."/>
            <person name="Tidwell J."/>
            <person name="Bellgard S.E."/>
            <person name="Bellgard M.I."/>
        </authorList>
    </citation>
    <scope>NUCLEOTIDE SEQUENCE</scope>
    <source>
        <tissue evidence="1">Shoot tissue taken approximately 20 cm above the soil surface</tissue>
    </source>
</reference>
<reference evidence="1" key="1">
    <citation type="submission" date="2014-09" db="EMBL/GenBank/DDBJ databases">
        <authorList>
            <person name="Magalhaes I.L.F."/>
            <person name="Oliveira U."/>
            <person name="Santos F.R."/>
            <person name="Vidigal T.H.D.A."/>
            <person name="Brescovit A.D."/>
            <person name="Santos A.J."/>
        </authorList>
    </citation>
    <scope>NUCLEOTIDE SEQUENCE</scope>
    <source>
        <tissue evidence="1">Shoot tissue taken approximately 20 cm above the soil surface</tissue>
    </source>
</reference>
<name>A0A0A9ETT0_ARUDO</name>
<dbReference type="EMBL" id="GBRH01282951">
    <property type="protein sequence ID" value="JAD14944.1"/>
    <property type="molecule type" value="Transcribed_RNA"/>
</dbReference>
<proteinExistence type="predicted"/>
<protein>
    <submittedName>
        <fullName evidence="1">Uncharacterized protein</fullName>
    </submittedName>
</protein>
<evidence type="ECO:0000313" key="1">
    <source>
        <dbReference type="EMBL" id="JAE04100.1"/>
    </source>
</evidence>
<dbReference type="AlphaFoldDB" id="A0A0A9ETT0"/>
<sequence>MEILFTIQSILILWSTVRPLQIMAICSRLLVSIINPHILVIYGHFLNLRHTQMLSRIARRLRRGIVVIVIFNKSI</sequence>
<accession>A0A0A9ETT0</accession>
<organism evidence="1">
    <name type="scientific">Arundo donax</name>
    <name type="common">Giant reed</name>
    <name type="synonym">Donax arundinaceus</name>
    <dbReference type="NCBI Taxonomy" id="35708"/>
    <lineage>
        <taxon>Eukaryota</taxon>
        <taxon>Viridiplantae</taxon>
        <taxon>Streptophyta</taxon>
        <taxon>Embryophyta</taxon>
        <taxon>Tracheophyta</taxon>
        <taxon>Spermatophyta</taxon>
        <taxon>Magnoliopsida</taxon>
        <taxon>Liliopsida</taxon>
        <taxon>Poales</taxon>
        <taxon>Poaceae</taxon>
        <taxon>PACMAD clade</taxon>
        <taxon>Arundinoideae</taxon>
        <taxon>Arundineae</taxon>
        <taxon>Arundo</taxon>
    </lineage>
</organism>
<dbReference type="EMBL" id="GBRH01193796">
    <property type="protein sequence ID" value="JAE04100.1"/>
    <property type="molecule type" value="Transcribed_RNA"/>
</dbReference>